<dbReference type="EMBL" id="PIQO01000031">
    <property type="protein sequence ID" value="PKR82671.1"/>
    <property type="molecule type" value="Genomic_DNA"/>
</dbReference>
<evidence type="ECO:0000256" key="7">
    <source>
        <dbReference type="ARBA" id="ARBA00023026"/>
    </source>
</evidence>
<comment type="caution">
    <text evidence="12">The sequence shown here is derived from an EMBL/GenBank/DDBJ whole genome shotgun (WGS) entry which is preliminary data.</text>
</comment>
<dbReference type="AlphaFoldDB" id="A0A2N3LDI9"/>
<keyword evidence="7" id="KW-0843">Virulence</keyword>
<gene>
    <name evidence="12" type="primary">esaA</name>
    <name evidence="12" type="ORF">CWO92_23105</name>
</gene>
<feature type="transmembrane region" description="Helical" evidence="11">
    <location>
        <begin position="1134"/>
        <end position="1154"/>
    </location>
</feature>
<evidence type="ECO:0000256" key="6">
    <source>
        <dbReference type="ARBA" id="ARBA00022989"/>
    </source>
</evidence>
<evidence type="ECO:0000313" key="13">
    <source>
        <dbReference type="Proteomes" id="UP000233440"/>
    </source>
</evidence>
<accession>A0A2N3LDI9</accession>
<protein>
    <recommendedName>
        <fullName evidence="3">Type VII secretion system accessory factor EsaA</fullName>
    </recommendedName>
</protein>
<evidence type="ECO:0000256" key="2">
    <source>
        <dbReference type="ARBA" id="ARBA00008338"/>
    </source>
</evidence>
<dbReference type="OrthoDB" id="4974788at2"/>
<evidence type="ECO:0000256" key="5">
    <source>
        <dbReference type="ARBA" id="ARBA00022692"/>
    </source>
</evidence>
<dbReference type="InterPro" id="IPR023838">
    <property type="entry name" value="T7SS_EsaA"/>
</dbReference>
<dbReference type="RefSeq" id="WP_101356554.1">
    <property type="nucleotide sequence ID" value="NZ_PIQO01000031.1"/>
</dbReference>
<feature type="compositionally biased region" description="Polar residues" evidence="10">
    <location>
        <begin position="608"/>
        <end position="621"/>
    </location>
</feature>
<keyword evidence="6 11" id="KW-1133">Transmembrane helix</keyword>
<dbReference type="Gene3D" id="3.40.1710.10">
    <property type="entry name" value="abc type-2 transporter like domain"/>
    <property type="match status" value="1"/>
</dbReference>
<comment type="similarity">
    <text evidence="2">Belongs to the EsaA family.</text>
</comment>
<feature type="transmembrane region" description="Helical" evidence="11">
    <location>
        <begin position="973"/>
        <end position="993"/>
    </location>
</feature>
<evidence type="ECO:0000256" key="11">
    <source>
        <dbReference type="SAM" id="Phobius"/>
    </source>
</evidence>
<evidence type="ECO:0000256" key="3">
    <source>
        <dbReference type="ARBA" id="ARBA00020819"/>
    </source>
</evidence>
<dbReference type="PANTHER" id="PTHR43077:SF10">
    <property type="entry name" value="TRANSPORT PERMEASE PROTEIN"/>
    <property type="match status" value="1"/>
</dbReference>
<comment type="subcellular location">
    <subcellularLocation>
        <location evidence="1">Cell membrane</location>
        <topology evidence="1">Multi-pass membrane protein</topology>
    </subcellularLocation>
</comment>
<comment type="subunit">
    <text evidence="9">Homodimer. Interacts with EssB.</text>
</comment>
<dbReference type="NCBIfam" id="TIGR03929">
    <property type="entry name" value="T7_esaA_Nterm"/>
    <property type="match status" value="1"/>
</dbReference>
<feature type="compositionally biased region" description="Low complexity" evidence="10">
    <location>
        <begin position="655"/>
        <end position="673"/>
    </location>
</feature>
<feature type="transmembrane region" description="Helical" evidence="11">
    <location>
        <begin position="1078"/>
        <end position="1100"/>
    </location>
</feature>
<feature type="transmembrane region" description="Helical" evidence="11">
    <location>
        <begin position="1013"/>
        <end position="1037"/>
    </location>
</feature>
<keyword evidence="5 11" id="KW-0812">Transmembrane</keyword>
<keyword evidence="4" id="KW-1003">Cell membrane</keyword>
<evidence type="ECO:0000313" key="12">
    <source>
        <dbReference type="EMBL" id="PKR82671.1"/>
    </source>
</evidence>
<feature type="region of interest" description="Disordered" evidence="10">
    <location>
        <begin position="548"/>
        <end position="675"/>
    </location>
</feature>
<dbReference type="InterPro" id="IPR051328">
    <property type="entry name" value="T7SS_ABC-Transporter"/>
</dbReference>
<dbReference type="PANTHER" id="PTHR43077">
    <property type="entry name" value="TRANSPORT PERMEASE YVFS-RELATED"/>
    <property type="match status" value="1"/>
</dbReference>
<evidence type="ECO:0000256" key="4">
    <source>
        <dbReference type="ARBA" id="ARBA00022475"/>
    </source>
</evidence>
<evidence type="ECO:0000256" key="1">
    <source>
        <dbReference type="ARBA" id="ARBA00004651"/>
    </source>
</evidence>
<evidence type="ECO:0000256" key="10">
    <source>
        <dbReference type="SAM" id="MobiDB-lite"/>
    </source>
</evidence>
<reference evidence="12 13" key="1">
    <citation type="submission" date="2017-11" db="EMBL/GenBank/DDBJ databases">
        <title>Bacillus camelliae sp. nov., isolated from pu'er tea.</title>
        <authorList>
            <person name="Niu L."/>
        </authorList>
    </citation>
    <scope>NUCLEOTIDE SEQUENCE [LARGE SCALE GENOMIC DNA]</scope>
    <source>
        <strain evidence="12 13">7578-1</strain>
    </source>
</reference>
<dbReference type="GO" id="GO:0005886">
    <property type="term" value="C:plasma membrane"/>
    <property type="evidence" value="ECO:0007669"/>
    <property type="project" value="UniProtKB-SubCell"/>
</dbReference>
<feature type="transmembrane region" description="Helical" evidence="11">
    <location>
        <begin position="1049"/>
        <end position="1071"/>
    </location>
</feature>
<keyword evidence="8 11" id="KW-0472">Membrane</keyword>
<dbReference type="Proteomes" id="UP000233440">
    <property type="component" value="Unassembled WGS sequence"/>
</dbReference>
<keyword evidence="13" id="KW-1185">Reference proteome</keyword>
<evidence type="ECO:0000256" key="9">
    <source>
        <dbReference type="ARBA" id="ARBA00046722"/>
    </source>
</evidence>
<name>A0A2N3LDI9_9BACI</name>
<proteinExistence type="inferred from homology"/>
<organism evidence="12 13">
    <name type="scientific">Heyndrickxia camelliae</name>
    <dbReference type="NCBI Taxonomy" id="1707093"/>
    <lineage>
        <taxon>Bacteria</taxon>
        <taxon>Bacillati</taxon>
        <taxon>Bacillota</taxon>
        <taxon>Bacilli</taxon>
        <taxon>Bacillales</taxon>
        <taxon>Bacillaceae</taxon>
        <taxon>Heyndrickxia</taxon>
    </lineage>
</organism>
<feature type="transmembrane region" description="Helical" evidence="11">
    <location>
        <begin position="7"/>
        <end position="27"/>
    </location>
</feature>
<evidence type="ECO:0000256" key="8">
    <source>
        <dbReference type="ARBA" id="ARBA00023136"/>
    </source>
</evidence>
<sequence>MKKFERGILWFLGLVLVLSAGISYLGLNQATKNKSSSDDTQKMAGALVNEDEGAQFKGNNYQFGNQFIKSIEQDNNHDWYVVSRGVAESGLKRNVYNLMIVIPNDFTQRALALDSKNPEQVTLNYKINASGNSNLKAEAEKTASSILGDLNRRIIDVYFASVIGNLQDAQDNISTLVNKETAYTSVYNNAVHRPLENYTSQFGAIQDNTNILKESFKGLQGLLKDFETGLGEGVKINESYQSNFSNFAKIRQANALISNNFSKQLTHFDEDLNSSDVVQQTNNLVAVNEAINNYYQNELNGSPNMLTSYAAMQSFLKTTSDKVTSMNTDIVNRLSADMQKALAEKLRAELKTANGTEKFVYLNEFFSKPNDNALNSIKNQIDKLPSLNPVDIDQIGLQPSTVIQLKNVIAVTNQFDNEFNYIPNGNKNSTPLADIIRQLKDVLADTANGGVYLEDTVIIPEDKKDGQEFTLTIPDDFTVQQVLLTLPNGQQGDYTESLYNDGKITLPKNEKGPFSVKVKVNLKDSDRSIDVFQPLNWSWQLKQLDVTHVDTPAPPPEDPGDGSTPPTDGNPGDGSTPPADGGPGDGSTPPADGGPGDGGTPSADESPDGSTSSAHGSSTDGGTLLASESPGDGSTLPADENPGDGGTPPADENPGEGSTPPTDGSPSDPNTDPVKPVEVVNNLISHQVMSPLGSGLNGKLVQGVSDTVTDYQKMLMLYSLYFGLDLSSNNLTTMLSQKSLKDLASIDSLYYLFNKQDIVDILANYIADQTVEEVRKETQDLKTKVDNYTQLVNQALQNSDQMAQMIQQTTSQALQLNTSLGEMLKQLSLWRDESLKLQDSQSTILQNGNDEQTAVIALDDQFKSLLMASQSLSTESLNNINTANKVYDTFDAIDQQARDIQISGTTLVTKANNLSTNLTDKVTKDQNFAKNFAGVLANSRIGKRPNENLFNFLSNPVQTKNSGLIVAKASDVFTPYFIVLICFIITLFTSYVLSNYERKRLQKDTFEQEKSLLWSNLPMTIITTGIAIVEGLMISIISGYFLEIAQEKYFLWIGLITLVMVAMLLVATYLLRQLKMAGMFILLVIMSIYLFFTEALGLHFDKLSLAYKIREYSPLQYIEKLVGGFADGGADNQMVIFVLFGLILISLVGHLLVLNGYSRSEVVEDEEISQAL</sequence>